<dbReference type="PROSITE" id="PS50995">
    <property type="entry name" value="HTH_MARR_2"/>
    <property type="match status" value="1"/>
</dbReference>
<sequence>MSEQLTSQPDYEFTEQVGHLLRKAYQRHVAIFQQHASDRQLTAPQFVALCTVRDQGPCSITDIVKATDIDQATMRGVVDRLRAREWIALSTDPSDKRKVVIELTDSGKALLTEMIPCARVITEHTMGSLNPAERVALLYLLKKMYEQDLPAESE</sequence>
<gene>
    <name evidence="2" type="ORF">C4K68_02865</name>
</gene>
<proteinExistence type="predicted"/>
<dbReference type="AlphaFoldDB" id="A0A2S5KVX6"/>
<accession>A0A2S5KVX6</accession>
<dbReference type="GO" id="GO:0003700">
    <property type="term" value="F:DNA-binding transcription factor activity"/>
    <property type="evidence" value="ECO:0007669"/>
    <property type="project" value="InterPro"/>
</dbReference>
<evidence type="ECO:0000259" key="1">
    <source>
        <dbReference type="PROSITE" id="PS50995"/>
    </source>
</evidence>
<dbReference type="OrthoDB" id="9814496at2"/>
<reference evidence="2 3" key="1">
    <citation type="submission" date="2018-02" db="EMBL/GenBank/DDBJ databases">
        <title>novel marine gammaproteobacteria from coastal saline agro ecosystem.</title>
        <authorList>
            <person name="Krishnan R."/>
            <person name="Ramesh Kumar N."/>
        </authorList>
    </citation>
    <scope>NUCLEOTIDE SEQUENCE [LARGE SCALE GENOMIC DNA]</scope>
    <source>
        <strain evidence="2 3">228</strain>
    </source>
</reference>
<dbReference type="PRINTS" id="PR00598">
    <property type="entry name" value="HTHMARR"/>
</dbReference>
<dbReference type="SUPFAM" id="SSF46785">
    <property type="entry name" value="Winged helix' DNA-binding domain"/>
    <property type="match status" value="1"/>
</dbReference>
<feature type="domain" description="HTH marR-type" evidence="1">
    <location>
        <begin position="14"/>
        <end position="146"/>
    </location>
</feature>
<dbReference type="Pfam" id="PF01047">
    <property type="entry name" value="MarR"/>
    <property type="match status" value="1"/>
</dbReference>
<dbReference type="InterPro" id="IPR039422">
    <property type="entry name" value="MarR/SlyA-like"/>
</dbReference>
<comment type="caution">
    <text evidence="2">The sequence shown here is derived from an EMBL/GenBank/DDBJ whole genome shotgun (WGS) entry which is preliminary data.</text>
</comment>
<dbReference type="InterPro" id="IPR036388">
    <property type="entry name" value="WH-like_DNA-bd_sf"/>
</dbReference>
<evidence type="ECO:0000313" key="2">
    <source>
        <dbReference type="EMBL" id="PPC78802.1"/>
    </source>
</evidence>
<dbReference type="PANTHER" id="PTHR33164:SF95">
    <property type="entry name" value="TRANSCRIPTIONAL REGULATOR"/>
    <property type="match status" value="1"/>
</dbReference>
<dbReference type="PANTHER" id="PTHR33164">
    <property type="entry name" value="TRANSCRIPTIONAL REGULATOR, MARR FAMILY"/>
    <property type="match status" value="1"/>
</dbReference>
<dbReference type="InterPro" id="IPR000835">
    <property type="entry name" value="HTH_MarR-typ"/>
</dbReference>
<dbReference type="InterPro" id="IPR036390">
    <property type="entry name" value="WH_DNA-bd_sf"/>
</dbReference>
<name>A0A2S5KVX6_9PROT</name>
<dbReference type="Proteomes" id="UP000238196">
    <property type="component" value="Unassembled WGS sequence"/>
</dbReference>
<evidence type="ECO:0000313" key="3">
    <source>
        <dbReference type="Proteomes" id="UP000238196"/>
    </source>
</evidence>
<organism evidence="2 3">
    <name type="scientific">Proteobacteria bacterium 228</name>
    <dbReference type="NCBI Taxonomy" id="2083153"/>
    <lineage>
        <taxon>Bacteria</taxon>
        <taxon>Pseudomonadati</taxon>
        <taxon>Pseudomonadota</taxon>
    </lineage>
</organism>
<dbReference type="EMBL" id="PRLP01000009">
    <property type="protein sequence ID" value="PPC78802.1"/>
    <property type="molecule type" value="Genomic_DNA"/>
</dbReference>
<protein>
    <submittedName>
        <fullName evidence="2">MarR family transcriptional regulator</fullName>
    </submittedName>
</protein>
<dbReference type="Gene3D" id="1.10.10.10">
    <property type="entry name" value="Winged helix-like DNA-binding domain superfamily/Winged helix DNA-binding domain"/>
    <property type="match status" value="1"/>
</dbReference>
<dbReference type="SMART" id="SM00347">
    <property type="entry name" value="HTH_MARR"/>
    <property type="match status" value="1"/>
</dbReference>
<dbReference type="GO" id="GO:0006950">
    <property type="term" value="P:response to stress"/>
    <property type="evidence" value="ECO:0007669"/>
    <property type="project" value="TreeGrafter"/>
</dbReference>